<sequence length="488" mass="56105">MNNNNTTTASDNSSDSASNNKRSTKSEIEIIDKKIIKCINEINSLKQKKQREWSKQMNSHLRTFYDDDLDSINKSSVNNESMNSNTSNSFSTPQSNDSSEHDKKIFLLHKKLKSYEKRRQKLLYDSKKEQENSNQTNINENLSESKSETGSNNAINNLLSQQGPNQQITPILGNLHNTLSTSNNFQAKLTNQSDSTVINNDLIKNLIDEKNPSFYLNTDANMSNMKFGNNNSPNMDNSNYHQNEDHSSYQLNTKELQATLCLTILQQVMELKIQQDKIQSDLESLKEKQNENYQQILKDFQIAARTESEPVIKAIYGFIKTNDQKIEETRSSLDRSLQPVNYNLNLCSRDVKEVKDDLSYVKNKIEIIDKTQKIPNIENTSINFYQLAYKFLDSVLTILTLILITLTNMYASIKFVFLLYPRAIVLLLFFYFIFVYVLDSDLLYFNHLGHLNQSNSTNSLTKALNNIYGLVFFFKNRIFPDSLAASST</sequence>
<keyword evidence="4" id="KW-1185">Reference proteome</keyword>
<evidence type="ECO:0008006" key="5">
    <source>
        <dbReference type="Google" id="ProtNLM"/>
    </source>
</evidence>
<comment type="caution">
    <text evidence="3">The sequence shown here is derived from an EMBL/GenBank/DDBJ whole genome shotgun (WGS) entry which is preliminary data.</text>
</comment>
<dbReference type="AlphaFoldDB" id="A0A813SR72"/>
<keyword evidence="2" id="KW-0472">Membrane</keyword>
<feature type="transmembrane region" description="Helical" evidence="2">
    <location>
        <begin position="419"/>
        <end position="438"/>
    </location>
</feature>
<evidence type="ECO:0000313" key="3">
    <source>
        <dbReference type="EMBL" id="CAF0800609.1"/>
    </source>
</evidence>
<feature type="region of interest" description="Disordered" evidence="1">
    <location>
        <begin position="123"/>
        <end position="156"/>
    </location>
</feature>
<feature type="compositionally biased region" description="Low complexity" evidence="1">
    <location>
        <begin position="1"/>
        <end position="20"/>
    </location>
</feature>
<organism evidence="3 4">
    <name type="scientific">Brachionus calyciflorus</name>
    <dbReference type="NCBI Taxonomy" id="104777"/>
    <lineage>
        <taxon>Eukaryota</taxon>
        <taxon>Metazoa</taxon>
        <taxon>Spiralia</taxon>
        <taxon>Gnathifera</taxon>
        <taxon>Rotifera</taxon>
        <taxon>Eurotatoria</taxon>
        <taxon>Monogononta</taxon>
        <taxon>Pseudotrocha</taxon>
        <taxon>Ploima</taxon>
        <taxon>Brachionidae</taxon>
        <taxon>Brachionus</taxon>
    </lineage>
</organism>
<feature type="transmembrane region" description="Helical" evidence="2">
    <location>
        <begin position="387"/>
        <end position="407"/>
    </location>
</feature>
<evidence type="ECO:0000313" key="4">
    <source>
        <dbReference type="Proteomes" id="UP000663879"/>
    </source>
</evidence>
<feature type="region of interest" description="Disordered" evidence="1">
    <location>
        <begin position="75"/>
        <end position="101"/>
    </location>
</feature>
<evidence type="ECO:0000256" key="2">
    <source>
        <dbReference type="SAM" id="Phobius"/>
    </source>
</evidence>
<reference evidence="3" key="1">
    <citation type="submission" date="2021-02" db="EMBL/GenBank/DDBJ databases">
        <authorList>
            <person name="Nowell W R."/>
        </authorList>
    </citation>
    <scope>NUCLEOTIDE SEQUENCE</scope>
    <source>
        <strain evidence="3">Ploen Becks lab</strain>
    </source>
</reference>
<name>A0A813SR72_9BILA</name>
<feature type="compositionally biased region" description="Polar residues" evidence="1">
    <location>
        <begin position="132"/>
        <end position="156"/>
    </location>
</feature>
<feature type="compositionally biased region" description="Low complexity" evidence="1">
    <location>
        <begin position="75"/>
        <end position="96"/>
    </location>
</feature>
<gene>
    <name evidence="3" type="ORF">OXX778_LOCUS6445</name>
</gene>
<proteinExistence type="predicted"/>
<feature type="region of interest" description="Disordered" evidence="1">
    <location>
        <begin position="1"/>
        <end position="24"/>
    </location>
</feature>
<dbReference type="OrthoDB" id="10520757at2759"/>
<dbReference type="EMBL" id="CAJNOC010000764">
    <property type="protein sequence ID" value="CAF0800609.1"/>
    <property type="molecule type" value="Genomic_DNA"/>
</dbReference>
<protein>
    <recommendedName>
        <fullName evidence="5">Transmembrane protein</fullName>
    </recommendedName>
</protein>
<evidence type="ECO:0000256" key="1">
    <source>
        <dbReference type="SAM" id="MobiDB-lite"/>
    </source>
</evidence>
<accession>A0A813SR72</accession>
<keyword evidence="2" id="KW-1133">Transmembrane helix</keyword>
<keyword evidence="2" id="KW-0812">Transmembrane</keyword>
<dbReference type="Proteomes" id="UP000663879">
    <property type="component" value="Unassembled WGS sequence"/>
</dbReference>